<evidence type="ECO:0000256" key="1">
    <source>
        <dbReference type="SAM" id="MobiDB-lite"/>
    </source>
</evidence>
<sequence>MSRERMDAKQHLIILLCNQGQDSHSDTGSATTANRADGFSHPTDKVVPSSLSDNPPSLTMHQDLTTSSPAHSGGQQTQADNSKLQTKQSLP</sequence>
<dbReference type="KEGG" id="sla:SERLADRAFT_431656"/>
<dbReference type="HOGENOM" id="CLU_2428414_0_0_1"/>
<feature type="region of interest" description="Disordered" evidence="1">
    <location>
        <begin position="20"/>
        <end position="91"/>
    </location>
</feature>
<proteinExistence type="predicted"/>
<feature type="compositionally biased region" description="Polar residues" evidence="1">
    <location>
        <begin position="20"/>
        <end position="34"/>
    </location>
</feature>
<reference evidence="2" key="1">
    <citation type="submission" date="2011-04" db="EMBL/GenBank/DDBJ databases">
        <title>Evolution of plant cell wall degrading machinery underlies the functional diversity of forest fungi.</title>
        <authorList>
            <consortium name="US DOE Joint Genome Institute (JGI-PGF)"/>
            <person name="Eastwood D.C."/>
            <person name="Floudas D."/>
            <person name="Binder M."/>
            <person name="Majcherczyk A."/>
            <person name="Schneider P."/>
            <person name="Aerts A."/>
            <person name="Asiegbu F.O."/>
            <person name="Baker S.E."/>
            <person name="Barry K."/>
            <person name="Bendiksby M."/>
            <person name="Blumentritt M."/>
            <person name="Coutinho P.M."/>
            <person name="Cullen D."/>
            <person name="Cullen D."/>
            <person name="Gathman A."/>
            <person name="Goodell B."/>
            <person name="Henrissat B."/>
            <person name="Ihrmark K."/>
            <person name="Kauserud H."/>
            <person name="Kohler A."/>
            <person name="LaButti K."/>
            <person name="Lapidus A."/>
            <person name="Lavin J.L."/>
            <person name="Lee Y.-H."/>
            <person name="Lindquist E."/>
            <person name="Lilly W."/>
            <person name="Lucas S."/>
            <person name="Morin E."/>
            <person name="Murat C."/>
            <person name="Oguiza J.A."/>
            <person name="Park J."/>
            <person name="Pisabarro A.G."/>
            <person name="Riley R."/>
            <person name="Rosling A."/>
            <person name="Salamov A."/>
            <person name="Schmidt O."/>
            <person name="Schmutz J."/>
            <person name="Skrede I."/>
            <person name="Stenlid J."/>
            <person name="Wiebenga A."/>
            <person name="Xie X."/>
            <person name="Kues U."/>
            <person name="Hibbett D.S."/>
            <person name="Hoffmeister D."/>
            <person name="Hogberg N."/>
            <person name="Martin F."/>
            <person name="Grigoriev I.V."/>
            <person name="Watkinson S.C."/>
        </authorList>
    </citation>
    <scope>NUCLEOTIDE SEQUENCE</scope>
    <source>
        <strain evidence="2">S7.9</strain>
    </source>
</reference>
<gene>
    <name evidence="2" type="ORF">SERLADRAFT_431656</name>
</gene>
<accession>F8NDA0</accession>
<dbReference type="GeneID" id="18813786"/>
<dbReference type="EMBL" id="GL945428">
    <property type="protein sequence ID" value="EGO30184.1"/>
    <property type="molecule type" value="Genomic_DNA"/>
</dbReference>
<organism>
    <name type="scientific">Serpula lacrymans var. lacrymans (strain S7.9)</name>
    <name type="common">Dry rot fungus</name>
    <dbReference type="NCBI Taxonomy" id="578457"/>
    <lineage>
        <taxon>Eukaryota</taxon>
        <taxon>Fungi</taxon>
        <taxon>Dikarya</taxon>
        <taxon>Basidiomycota</taxon>
        <taxon>Agaricomycotina</taxon>
        <taxon>Agaricomycetes</taxon>
        <taxon>Agaricomycetidae</taxon>
        <taxon>Boletales</taxon>
        <taxon>Coniophorineae</taxon>
        <taxon>Serpulaceae</taxon>
        <taxon>Serpula</taxon>
    </lineage>
</organism>
<dbReference type="RefSeq" id="XP_007312068.1">
    <property type="nucleotide sequence ID" value="XM_007312006.1"/>
</dbReference>
<feature type="compositionally biased region" description="Polar residues" evidence="1">
    <location>
        <begin position="49"/>
        <end position="91"/>
    </location>
</feature>
<dbReference type="AlphaFoldDB" id="F8NDA0"/>
<name>F8NDA0_SERL9</name>
<evidence type="ECO:0000313" key="2">
    <source>
        <dbReference type="EMBL" id="EGO30184.1"/>
    </source>
</evidence>
<protein>
    <submittedName>
        <fullName evidence="2">Uncharacterized protein</fullName>
    </submittedName>
</protein>
<dbReference type="Proteomes" id="UP000008064">
    <property type="component" value="Unassembled WGS sequence"/>
</dbReference>